<evidence type="ECO:0000313" key="4">
    <source>
        <dbReference type="Proteomes" id="UP001155587"/>
    </source>
</evidence>
<dbReference type="AlphaFoldDB" id="A0A9X3CLC2"/>
<reference evidence="3" key="1">
    <citation type="submission" date="2022-02" db="EMBL/GenBank/DDBJ databases">
        <title>Vibrio sp. nov, a new bacterium isolated from seawater.</title>
        <authorList>
            <person name="Yuan Y."/>
        </authorList>
    </citation>
    <scope>NUCLEOTIDE SEQUENCE</scope>
    <source>
        <strain evidence="3">ZSDZ65</strain>
    </source>
</reference>
<keyword evidence="4" id="KW-1185">Reference proteome</keyword>
<dbReference type="Gene3D" id="3.40.50.1820">
    <property type="entry name" value="alpha/beta hydrolase"/>
    <property type="match status" value="1"/>
</dbReference>
<evidence type="ECO:0000313" key="3">
    <source>
        <dbReference type="EMBL" id="MCW8345567.1"/>
    </source>
</evidence>
<dbReference type="InterPro" id="IPR020009">
    <property type="entry name" value="VolA/Pla-1/cef"/>
</dbReference>
<dbReference type="RefSeq" id="WP_265673977.1">
    <property type="nucleotide sequence ID" value="NZ_JAKRRY010000005.1"/>
</dbReference>
<evidence type="ECO:0000259" key="2">
    <source>
        <dbReference type="Pfam" id="PF12262"/>
    </source>
</evidence>
<protein>
    <submittedName>
        <fullName evidence="3">Lipase</fullName>
    </submittedName>
</protein>
<dbReference type="NCBIfam" id="TIGR03502">
    <property type="entry name" value="lipase_Pla1_cef"/>
    <property type="match status" value="1"/>
</dbReference>
<sequence length="816" mass="85962">MKPLYLASIISGALLLSACGGESELSGTPTTAAYEQHIQALLSKPTKVVYTLQGANADVPFPTFALMNTVDGTLEIPTGGNDALSNPIAAMGQTDGWSTTSPIAIKFDKPLTSTPAATSVTMVKLTKGLTSDSPLPEKLLTYGVDYVLKTQGTTLIVIPLIDLTGSSEYIIAVNNTLLDANGDSVGTSQSYAALKSQTKIYSEGSLATVQQVVQGVEALIHAGSAGAIDPNSIVYSTWFSTQSIGATLYATKGMLAAAQDPTKSYSDIWKGSANPNNADVNRIGEMTFSTPVDLATALASDDNFTTYLGLSNDTRNAVIANYNSVAAGTVSVTKGTITLPYYLETGDSWNTQPFESGTDSLAITKSIISDSAEQANFAAQLQANNINPSTFLTDPESLLADLMGLSFTKLDGSVFDSERIVTRYSPVPAVKSLQDVNFLLYTPTSATISGIVVYQHGITSAKENSYLFATNLVKAGQAVIAIDAPLHGDRRLPNGASAQRDVTDYMNLTVLPVARDNIRQSMLDIMTLRMALSTNQAMLRFIDTPLAALPSTITTPPTFIGHSLGGVLGVPAITQANAPLNASVDPLFRFNRAAFVNSGGQIANLLLGSDSFGPLVTHNIALSAGIGYDTFVNSRACDQFAADPDTYFDSCLSAFKLISPIENTAKILTTNTEFSYAVQTVLDTADPYTHASTLKAIATPVYMAQVKGDGTVPNNVPGYIDQGQGVSKYVQQSIFAGTEPLAAKLGLTVVSSSQGGSAETTPFVRFSALGQHSSYISVQDTRAYSDLAHHQEMQSEVSSFIATGTALISNSASVLE</sequence>
<proteinExistence type="predicted"/>
<feature type="domain" description="Bacterial virulence factor lipase N-terminal" evidence="2">
    <location>
        <begin position="32"/>
        <end position="259"/>
    </location>
</feature>
<dbReference type="Proteomes" id="UP001155587">
    <property type="component" value="Unassembled WGS sequence"/>
</dbReference>
<dbReference type="InterPro" id="IPR029058">
    <property type="entry name" value="AB_hydrolase_fold"/>
</dbReference>
<dbReference type="InterPro" id="IPR025920">
    <property type="entry name" value="Lipase_bact_N"/>
</dbReference>
<evidence type="ECO:0000256" key="1">
    <source>
        <dbReference type="SAM" id="SignalP"/>
    </source>
</evidence>
<name>A0A9X3CLC2_9VIBR</name>
<dbReference type="SUPFAM" id="SSF53474">
    <property type="entry name" value="alpha/beta-Hydrolases"/>
    <property type="match status" value="1"/>
</dbReference>
<feature type="chain" id="PRO_5040828048" evidence="1">
    <location>
        <begin position="19"/>
        <end position="816"/>
    </location>
</feature>
<keyword evidence="1" id="KW-0732">Signal</keyword>
<dbReference type="Pfam" id="PF12262">
    <property type="entry name" value="Lipase_bact_N"/>
    <property type="match status" value="1"/>
</dbReference>
<feature type="signal peptide" evidence="1">
    <location>
        <begin position="1"/>
        <end position="18"/>
    </location>
</feature>
<organism evidence="3 4">
    <name type="scientific">Vibrio qingdaonensis</name>
    <dbReference type="NCBI Taxonomy" id="2829491"/>
    <lineage>
        <taxon>Bacteria</taxon>
        <taxon>Pseudomonadati</taxon>
        <taxon>Pseudomonadota</taxon>
        <taxon>Gammaproteobacteria</taxon>
        <taxon>Vibrionales</taxon>
        <taxon>Vibrionaceae</taxon>
        <taxon>Vibrio</taxon>
    </lineage>
</organism>
<comment type="caution">
    <text evidence="3">The sequence shown here is derived from an EMBL/GenBank/DDBJ whole genome shotgun (WGS) entry which is preliminary data.</text>
</comment>
<dbReference type="EMBL" id="JAKRRY010000005">
    <property type="protein sequence ID" value="MCW8345567.1"/>
    <property type="molecule type" value="Genomic_DNA"/>
</dbReference>
<dbReference type="PROSITE" id="PS51257">
    <property type="entry name" value="PROKAR_LIPOPROTEIN"/>
    <property type="match status" value="1"/>
</dbReference>
<accession>A0A9X3CLC2</accession>
<gene>
    <name evidence="3" type="ORF">MD535_06015</name>
</gene>